<evidence type="ECO:0000256" key="6">
    <source>
        <dbReference type="ARBA" id="ARBA00023002"/>
    </source>
</evidence>
<keyword evidence="4" id="KW-0288">FMN</keyword>
<proteinExistence type="predicted"/>
<dbReference type="Pfam" id="PF00724">
    <property type="entry name" value="Oxidored_FMN"/>
    <property type="match status" value="1"/>
</dbReference>
<name>A0A2J4Y4S5_9ENTR</name>
<gene>
    <name evidence="10" type="primary">fadH</name>
    <name evidence="10" type="ORF">CWM85_36380</name>
</gene>
<dbReference type="GO" id="GO:0033543">
    <property type="term" value="P:fatty acid beta-oxidation, unsaturated, even number, reductase/isomerase pathway"/>
    <property type="evidence" value="ECO:0007669"/>
    <property type="project" value="TreeGrafter"/>
</dbReference>
<evidence type="ECO:0000259" key="9">
    <source>
        <dbReference type="Pfam" id="PF00724"/>
    </source>
</evidence>
<reference evidence="10 11" key="1">
    <citation type="submission" date="2017-11" db="EMBL/GenBank/DDBJ databases">
        <authorList>
            <person name="Han C.G."/>
        </authorList>
    </citation>
    <scope>NUCLEOTIDE SEQUENCE [LARGE SCALE GENOMIC DNA]</scope>
    <source>
        <strain evidence="10 11">A2</strain>
    </source>
</reference>
<dbReference type="EC" id="1.3.1.34" evidence="10"/>
<dbReference type="Gene3D" id="3.20.20.70">
    <property type="entry name" value="Aldolase class I"/>
    <property type="match status" value="1"/>
</dbReference>
<keyword evidence="8" id="KW-0411">Iron-sulfur</keyword>
<dbReference type="GO" id="GO:0008670">
    <property type="term" value="F:2,4-dienoyl-CoA reductase (NADPH) activity"/>
    <property type="evidence" value="ECO:0007669"/>
    <property type="project" value="UniProtKB-EC"/>
</dbReference>
<keyword evidence="6 10" id="KW-0560">Oxidoreductase</keyword>
<evidence type="ECO:0000313" key="10">
    <source>
        <dbReference type="EMBL" id="PLM45642.1"/>
    </source>
</evidence>
<comment type="cofactor">
    <cofactor evidence="2">
        <name>[4Fe-4S] cluster</name>
        <dbReference type="ChEBI" id="CHEBI:49883"/>
    </cofactor>
</comment>
<dbReference type="GO" id="GO:0051536">
    <property type="term" value="F:iron-sulfur cluster binding"/>
    <property type="evidence" value="ECO:0007669"/>
    <property type="project" value="UniProtKB-KW"/>
</dbReference>
<organism evidence="10 11">
    <name type="scientific">Klebsiella michiganensis</name>
    <dbReference type="NCBI Taxonomy" id="1134687"/>
    <lineage>
        <taxon>Bacteria</taxon>
        <taxon>Pseudomonadati</taxon>
        <taxon>Pseudomonadota</taxon>
        <taxon>Gammaproteobacteria</taxon>
        <taxon>Enterobacterales</taxon>
        <taxon>Enterobacteriaceae</taxon>
        <taxon>Klebsiella/Raoultella group</taxon>
        <taxon>Klebsiella</taxon>
    </lineage>
</organism>
<dbReference type="CDD" id="cd02930">
    <property type="entry name" value="DCR_FMN"/>
    <property type="match status" value="1"/>
</dbReference>
<evidence type="ECO:0000256" key="8">
    <source>
        <dbReference type="ARBA" id="ARBA00023014"/>
    </source>
</evidence>
<dbReference type="InterPro" id="IPR001155">
    <property type="entry name" value="OxRdtase_FMN_N"/>
</dbReference>
<feature type="domain" description="NADH:flavin oxidoreductase/NADH oxidase N-terminal" evidence="9">
    <location>
        <begin position="6"/>
        <end position="266"/>
    </location>
</feature>
<evidence type="ECO:0000256" key="3">
    <source>
        <dbReference type="ARBA" id="ARBA00022630"/>
    </source>
</evidence>
<dbReference type="InterPro" id="IPR051793">
    <property type="entry name" value="NADH:flavin_oxidoreductase"/>
</dbReference>
<dbReference type="InterPro" id="IPR013785">
    <property type="entry name" value="Aldolase_TIM"/>
</dbReference>
<evidence type="ECO:0000313" key="11">
    <source>
        <dbReference type="Proteomes" id="UP000234661"/>
    </source>
</evidence>
<reference evidence="10 11" key="2">
    <citation type="submission" date="2018-01" db="EMBL/GenBank/DDBJ databases">
        <title>Genomic study of Klebsiella pneumoniae.</title>
        <authorList>
            <person name="Yang Y."/>
            <person name="Bicalho R."/>
        </authorList>
    </citation>
    <scope>NUCLEOTIDE SEQUENCE [LARGE SCALE GENOMIC DNA]</scope>
    <source>
        <strain evidence="10 11">A2</strain>
    </source>
</reference>
<comment type="caution">
    <text evidence="10">The sequence shown here is derived from an EMBL/GenBank/DDBJ whole genome shotgun (WGS) entry which is preliminary data.</text>
</comment>
<sequence length="272" mass="29323">MSRYPSLFAPLDLGFTTLKNRVLMGSMHTGLEELPDGAQRLAAFYAERARHGVALIVTGGIAPAPSGVTMAGGAVLNDASHLAHHRHITDAVHEEGGKIALQILHTGRYSYQPQLVAPSALQAPINPFTPHELSHEEILQLIDDFARCAQLAREAGYDGVEVMGSEGYLINEFLAARTNLRDDQWGGDYARRMRFAVEVVRAVRERAGSDFIIVYRLSMLDLVSGGSTLAEVTALAKAIEAAGATIINTGIGWHEARIPTIATPVPVSLYTS</sequence>
<feature type="non-terminal residue" evidence="10">
    <location>
        <position position="272"/>
    </location>
</feature>
<evidence type="ECO:0000256" key="7">
    <source>
        <dbReference type="ARBA" id="ARBA00023004"/>
    </source>
</evidence>
<evidence type="ECO:0000256" key="5">
    <source>
        <dbReference type="ARBA" id="ARBA00022723"/>
    </source>
</evidence>
<keyword evidence="3" id="KW-0285">Flavoprotein</keyword>
<dbReference type="GO" id="GO:0010181">
    <property type="term" value="F:FMN binding"/>
    <property type="evidence" value="ECO:0007669"/>
    <property type="project" value="InterPro"/>
</dbReference>
<dbReference type="EMBL" id="PIET01002014">
    <property type="protein sequence ID" value="PLM45642.1"/>
    <property type="molecule type" value="Genomic_DNA"/>
</dbReference>
<dbReference type="PANTHER" id="PTHR42917">
    <property type="entry name" value="2,4-DIENOYL-COA REDUCTASE"/>
    <property type="match status" value="1"/>
</dbReference>
<dbReference type="GO" id="GO:0046872">
    <property type="term" value="F:metal ion binding"/>
    <property type="evidence" value="ECO:0007669"/>
    <property type="project" value="UniProtKB-KW"/>
</dbReference>
<accession>A0A2J4Y4S5</accession>
<dbReference type="AlphaFoldDB" id="A0A2J4Y4S5"/>
<evidence type="ECO:0000256" key="1">
    <source>
        <dbReference type="ARBA" id="ARBA00001917"/>
    </source>
</evidence>
<keyword evidence="7" id="KW-0408">Iron</keyword>
<dbReference type="Proteomes" id="UP000234661">
    <property type="component" value="Unassembled WGS sequence"/>
</dbReference>
<dbReference type="SUPFAM" id="SSF51395">
    <property type="entry name" value="FMN-linked oxidoreductases"/>
    <property type="match status" value="1"/>
</dbReference>
<comment type="cofactor">
    <cofactor evidence="1">
        <name>FMN</name>
        <dbReference type="ChEBI" id="CHEBI:58210"/>
    </cofactor>
</comment>
<dbReference type="PANTHER" id="PTHR42917:SF2">
    <property type="entry name" value="2,4-DIENOYL-COA REDUCTASE [(2E)-ENOYL-COA-PRODUCING]"/>
    <property type="match status" value="1"/>
</dbReference>
<evidence type="ECO:0000256" key="2">
    <source>
        <dbReference type="ARBA" id="ARBA00001966"/>
    </source>
</evidence>
<protein>
    <submittedName>
        <fullName evidence="10">NADPH-dependent 2,4-dienoyl-CoA reductase</fullName>
        <ecNumber evidence="10">1.3.1.34</ecNumber>
    </submittedName>
</protein>
<evidence type="ECO:0000256" key="4">
    <source>
        <dbReference type="ARBA" id="ARBA00022643"/>
    </source>
</evidence>
<keyword evidence="5" id="KW-0479">Metal-binding</keyword>